<organism evidence="1 2">
    <name type="scientific">Propionibacterium acidifaciens F0233</name>
    <dbReference type="NCBI Taxonomy" id="553198"/>
    <lineage>
        <taxon>Bacteria</taxon>
        <taxon>Bacillati</taxon>
        <taxon>Actinomycetota</taxon>
        <taxon>Actinomycetes</taxon>
        <taxon>Propionibacteriales</taxon>
        <taxon>Propionibacteriaceae</taxon>
        <taxon>Propionibacterium</taxon>
    </lineage>
</organism>
<evidence type="ECO:0000313" key="1">
    <source>
        <dbReference type="EMBL" id="ERK53506.1"/>
    </source>
</evidence>
<reference evidence="1" key="1">
    <citation type="submission" date="2013-08" db="EMBL/GenBank/DDBJ databases">
        <authorList>
            <person name="Durkin A.S."/>
            <person name="Haft D.R."/>
            <person name="McCorrison J."/>
            <person name="Torralba M."/>
            <person name="Gillis M."/>
            <person name="Haft D.H."/>
            <person name="Methe B."/>
            <person name="Sutton G."/>
            <person name="Nelson K.E."/>
        </authorList>
    </citation>
    <scope>NUCLEOTIDE SEQUENCE [LARGE SCALE GENOMIC DNA]</scope>
    <source>
        <strain evidence="1">F0233</strain>
    </source>
</reference>
<proteinExistence type="predicted"/>
<dbReference type="EMBL" id="ACVN02000237">
    <property type="protein sequence ID" value="ERK53506.1"/>
    <property type="molecule type" value="Genomic_DNA"/>
</dbReference>
<evidence type="ECO:0000313" key="2">
    <source>
        <dbReference type="Proteomes" id="UP000017052"/>
    </source>
</evidence>
<keyword evidence="2" id="KW-1185">Reference proteome</keyword>
<dbReference type="Proteomes" id="UP000017052">
    <property type="component" value="Unassembled WGS sequence"/>
</dbReference>
<sequence>MLTSFKLATGRARAAQLLRDALTDASDSSWPEAHYLGPLHPVLDWAADRALAMLGRNEIYVVRGRVDSPTVLLCGSLTDRRGQVVAVSWVGVEFPGPANLAMPPVTLYESSSEMLRAAGVGERMSNPGPVTGVDALKSLIAPAVEAAEAQLDLTMDHARESVAERIEHWSEQNTQWRDEADALVASESLRRHWAGVAERQRLVEQMAPDRRLVRPLLVVVPEGTAPEDVAPEEVDEEA</sequence>
<gene>
    <name evidence="1" type="ORF">HMPREF0682_2147</name>
</gene>
<comment type="caution">
    <text evidence="1">The sequence shown here is derived from an EMBL/GenBank/DDBJ whole genome shotgun (WGS) entry which is preliminary data.</text>
</comment>
<name>U2QAT6_9ACTN</name>
<accession>U2QAT6</accession>
<protein>
    <submittedName>
        <fullName evidence="1">Uncharacterized protein</fullName>
    </submittedName>
</protein>
<dbReference type="AlphaFoldDB" id="U2QAT6"/>